<dbReference type="EMBL" id="PP511791">
    <property type="protein sequence ID" value="XCD07488.1"/>
    <property type="molecule type" value="Genomic_DNA"/>
</dbReference>
<name>A0AAU8B731_9CAUD</name>
<organism evidence="1">
    <name type="scientific">Dulem virus 39</name>
    <dbReference type="NCBI Taxonomy" id="3145757"/>
    <lineage>
        <taxon>Viruses</taxon>
        <taxon>Duplodnaviria</taxon>
        <taxon>Heunggongvirae</taxon>
        <taxon>Uroviricota</taxon>
        <taxon>Caudoviricetes</taxon>
    </lineage>
</organism>
<sequence length="75" mass="9065">MNTTIEDFKKQIEREIGRKLKFIESHQITVSLQMKTQTVDDILHKYKIDRDKIKIITDNPHKEWWENIKNNISKA</sequence>
<reference evidence="1" key="1">
    <citation type="submission" date="2024-03" db="EMBL/GenBank/DDBJ databases">
        <title>Diverse circular DNA viruses in blood, oral, and fecal samples of captive lemurs.</title>
        <authorList>
            <person name="Paietta E.N."/>
            <person name="Kraberger S."/>
            <person name="Lund M.C."/>
            <person name="Custer J.M."/>
            <person name="Vargas K.M."/>
            <person name="Ehmke E.E."/>
            <person name="Yoder A.D."/>
            <person name="Varsani A."/>
        </authorList>
    </citation>
    <scope>NUCLEOTIDE SEQUENCE</scope>
    <source>
        <strain evidence="1">Duke_28FS_1</strain>
    </source>
</reference>
<protein>
    <submittedName>
        <fullName evidence="1">Uncharacterized protein</fullName>
    </submittedName>
</protein>
<proteinExistence type="predicted"/>
<evidence type="ECO:0000313" key="1">
    <source>
        <dbReference type="EMBL" id="XCD07488.1"/>
    </source>
</evidence>
<accession>A0AAU8B731</accession>